<dbReference type="RefSeq" id="WP_233394003.1">
    <property type="nucleotide sequence ID" value="NZ_JAJTWT010000009.1"/>
</dbReference>
<dbReference type="Proteomes" id="UP001201463">
    <property type="component" value="Unassembled WGS sequence"/>
</dbReference>
<name>A0ABS8XIU8_9BURK</name>
<proteinExistence type="predicted"/>
<gene>
    <name evidence="1" type="ORF">LXT12_19715</name>
</gene>
<evidence type="ECO:0000313" key="1">
    <source>
        <dbReference type="EMBL" id="MCE4539482.1"/>
    </source>
</evidence>
<protein>
    <submittedName>
        <fullName evidence="1">Uncharacterized protein</fullName>
    </submittedName>
</protein>
<reference evidence="1 2" key="1">
    <citation type="submission" date="2021-12" db="EMBL/GenBank/DDBJ databases">
        <title>Genome seq of p7.</title>
        <authorList>
            <person name="Seo T."/>
        </authorList>
    </citation>
    <scope>NUCLEOTIDE SEQUENCE [LARGE SCALE GENOMIC DNA]</scope>
    <source>
        <strain evidence="1 2">P7</strain>
    </source>
</reference>
<organism evidence="1 2">
    <name type="scientific">Pelomonas caseinilytica</name>
    <dbReference type="NCBI Taxonomy" id="2906763"/>
    <lineage>
        <taxon>Bacteria</taxon>
        <taxon>Pseudomonadati</taxon>
        <taxon>Pseudomonadota</taxon>
        <taxon>Betaproteobacteria</taxon>
        <taxon>Burkholderiales</taxon>
        <taxon>Sphaerotilaceae</taxon>
        <taxon>Roseateles</taxon>
    </lineage>
</organism>
<evidence type="ECO:0000313" key="2">
    <source>
        <dbReference type="Proteomes" id="UP001201463"/>
    </source>
</evidence>
<sequence length="92" mass="10659">MDSYDIRRELRAQLALMGIIVNDLDQLTQDIDREDPGDIRQTHKGGIDEAMRMRHDFDATLVQAVVNAMRACQGWLNMMRTMFNLSQHLNII</sequence>
<comment type="caution">
    <text evidence="1">The sequence shown here is derived from an EMBL/GenBank/DDBJ whole genome shotgun (WGS) entry which is preliminary data.</text>
</comment>
<keyword evidence="2" id="KW-1185">Reference proteome</keyword>
<accession>A0ABS8XIU8</accession>
<dbReference type="EMBL" id="JAJTWT010000009">
    <property type="protein sequence ID" value="MCE4539482.1"/>
    <property type="molecule type" value="Genomic_DNA"/>
</dbReference>